<proteinExistence type="predicted"/>
<dbReference type="EMBL" id="JARTFS010000002">
    <property type="protein sequence ID" value="MED4400273.1"/>
    <property type="molecule type" value="Genomic_DNA"/>
</dbReference>
<accession>A0ABU6NUI9</accession>
<gene>
    <name evidence="1" type="ORF">P9271_02730</name>
</gene>
<name>A0ABU6NUI9_9BACI</name>
<evidence type="ECO:0000313" key="2">
    <source>
        <dbReference type="Proteomes" id="UP001342826"/>
    </source>
</evidence>
<protein>
    <submittedName>
        <fullName evidence="1">Uncharacterized protein</fullName>
    </submittedName>
</protein>
<dbReference type="Proteomes" id="UP001342826">
    <property type="component" value="Unassembled WGS sequence"/>
</dbReference>
<sequence>MINQFIETVRGLLNMELDKVYFVNYAAGYWYFDGSDGGECPEQYKFRASIVAEGVWLEYYSGCDGWFNYGLLDDSDLNYHANNKKVNI</sequence>
<dbReference type="RefSeq" id="WP_066224269.1">
    <property type="nucleotide sequence ID" value="NZ_JARTFS010000002.1"/>
</dbReference>
<organism evidence="1 2">
    <name type="scientific">Metabacillus fastidiosus</name>
    <dbReference type="NCBI Taxonomy" id="1458"/>
    <lineage>
        <taxon>Bacteria</taxon>
        <taxon>Bacillati</taxon>
        <taxon>Bacillota</taxon>
        <taxon>Bacilli</taxon>
        <taxon>Bacillales</taxon>
        <taxon>Bacillaceae</taxon>
        <taxon>Metabacillus</taxon>
    </lineage>
</organism>
<keyword evidence="2" id="KW-1185">Reference proteome</keyword>
<reference evidence="1 2" key="1">
    <citation type="submission" date="2023-03" db="EMBL/GenBank/DDBJ databases">
        <title>Bacillus Genome Sequencing.</title>
        <authorList>
            <person name="Dunlap C."/>
        </authorList>
    </citation>
    <scope>NUCLEOTIDE SEQUENCE [LARGE SCALE GENOMIC DNA]</scope>
    <source>
        <strain evidence="1 2">NRS-1717</strain>
    </source>
</reference>
<comment type="caution">
    <text evidence="1">The sequence shown here is derived from an EMBL/GenBank/DDBJ whole genome shotgun (WGS) entry which is preliminary data.</text>
</comment>
<evidence type="ECO:0000313" key="1">
    <source>
        <dbReference type="EMBL" id="MED4400273.1"/>
    </source>
</evidence>
<dbReference type="GeneID" id="301139169"/>